<dbReference type="Proteomes" id="UP000184112">
    <property type="component" value="Unassembled WGS sequence"/>
</dbReference>
<dbReference type="Pfam" id="PF00072">
    <property type="entry name" value="Response_reg"/>
    <property type="match status" value="1"/>
</dbReference>
<dbReference type="PANTHER" id="PTHR44520:SF2">
    <property type="entry name" value="RESPONSE REGULATOR RCP1"/>
    <property type="match status" value="1"/>
</dbReference>
<dbReference type="Gene3D" id="3.40.50.2300">
    <property type="match status" value="1"/>
</dbReference>
<dbReference type="InterPro" id="IPR011006">
    <property type="entry name" value="CheY-like_superfamily"/>
</dbReference>
<dbReference type="AlphaFoldDB" id="A0A1M5URE3"/>
<evidence type="ECO:0000313" key="3">
    <source>
        <dbReference type="EMBL" id="SHH65283.1"/>
    </source>
</evidence>
<accession>A0A1M5URE3</accession>
<keyword evidence="1" id="KW-0597">Phosphoprotein</keyword>
<evidence type="ECO:0000256" key="1">
    <source>
        <dbReference type="PROSITE-ProRule" id="PRU00169"/>
    </source>
</evidence>
<dbReference type="SUPFAM" id="SSF52172">
    <property type="entry name" value="CheY-like"/>
    <property type="match status" value="1"/>
</dbReference>
<dbReference type="EMBL" id="FQWH01000014">
    <property type="protein sequence ID" value="SHH65283.1"/>
    <property type="molecule type" value="Genomic_DNA"/>
</dbReference>
<dbReference type="SMART" id="SM00448">
    <property type="entry name" value="REC"/>
    <property type="match status" value="1"/>
</dbReference>
<protein>
    <submittedName>
        <fullName evidence="3">Response regulator receiver domain-containing protein</fullName>
    </submittedName>
</protein>
<feature type="modified residue" description="4-aspartylphosphate" evidence="1">
    <location>
        <position position="81"/>
    </location>
</feature>
<dbReference type="GO" id="GO:0000160">
    <property type="term" value="P:phosphorelay signal transduction system"/>
    <property type="evidence" value="ECO:0007669"/>
    <property type="project" value="InterPro"/>
</dbReference>
<dbReference type="PROSITE" id="PS50110">
    <property type="entry name" value="RESPONSE_REGULATORY"/>
    <property type="match status" value="1"/>
</dbReference>
<evidence type="ECO:0000313" key="4">
    <source>
        <dbReference type="Proteomes" id="UP000184112"/>
    </source>
</evidence>
<reference evidence="3 4" key="1">
    <citation type="submission" date="2016-11" db="EMBL/GenBank/DDBJ databases">
        <authorList>
            <person name="Jaros S."/>
            <person name="Januszkiewicz K."/>
            <person name="Wedrychowicz H."/>
        </authorList>
    </citation>
    <scope>NUCLEOTIDE SEQUENCE [LARGE SCALE GENOMIC DNA]</scope>
    <source>
        <strain evidence="3 4">DSM 6792</strain>
    </source>
</reference>
<name>A0A1M5URE3_FLAJO</name>
<evidence type="ECO:0000259" key="2">
    <source>
        <dbReference type="PROSITE" id="PS50110"/>
    </source>
</evidence>
<dbReference type="PANTHER" id="PTHR44520">
    <property type="entry name" value="RESPONSE REGULATOR RCP1-RELATED"/>
    <property type="match status" value="1"/>
</dbReference>
<feature type="domain" description="Response regulatory" evidence="2">
    <location>
        <begin position="27"/>
        <end position="149"/>
    </location>
</feature>
<dbReference type="InterPro" id="IPR052893">
    <property type="entry name" value="TCS_response_regulator"/>
</dbReference>
<sequence length="180" mass="20326">MLSKAHIRTILTTFAKTPPPMDTNLKNVVLVDDDQDDREFFADAIASLDIPFTLHSYKNALEVVSEIQSGSFNVPYIMFLDINMPGMSGFELLEMIRNMEQFRSVPVIAIYSTSSDNEDINKSIKLGANGYITKPTSFQNLQSVIVDVTIDNIKNRAHNSKKANFDQKNFIILQNSYIEP</sequence>
<dbReference type="InterPro" id="IPR001789">
    <property type="entry name" value="Sig_transdc_resp-reg_receiver"/>
</dbReference>
<proteinExistence type="predicted"/>
<gene>
    <name evidence="3" type="ORF">SAMN05444388_114100</name>
</gene>
<organism evidence="3 4">
    <name type="scientific">Flavobacterium johnsoniae</name>
    <name type="common">Cytophaga johnsonae</name>
    <dbReference type="NCBI Taxonomy" id="986"/>
    <lineage>
        <taxon>Bacteria</taxon>
        <taxon>Pseudomonadati</taxon>
        <taxon>Bacteroidota</taxon>
        <taxon>Flavobacteriia</taxon>
        <taxon>Flavobacteriales</taxon>
        <taxon>Flavobacteriaceae</taxon>
        <taxon>Flavobacterium</taxon>
    </lineage>
</organism>